<dbReference type="OrthoDB" id="10251412at2759"/>
<protein>
    <submittedName>
        <fullName evidence="3">ATPase domain protein</fullName>
    </submittedName>
</protein>
<accession>A0A1X0NKH8</accession>
<dbReference type="SUPFAM" id="SSF52540">
    <property type="entry name" value="P-loop containing nucleoside triphosphate hydrolases"/>
    <property type="match status" value="2"/>
</dbReference>
<dbReference type="AlphaFoldDB" id="A0A1X0NKH8"/>
<keyword evidence="1" id="KW-0067">ATP-binding</keyword>
<keyword evidence="1" id="KW-0547">Nucleotide-binding</keyword>
<dbReference type="GO" id="GO:0016887">
    <property type="term" value="F:ATP hydrolysis activity"/>
    <property type="evidence" value="ECO:0007669"/>
    <property type="project" value="InterPro"/>
</dbReference>
<gene>
    <name evidence="3" type="ORF">TM35_000431780</name>
</gene>
<keyword evidence="4" id="KW-1185">Reference proteome</keyword>
<comment type="caution">
    <text evidence="3">The sequence shown here is derived from an EMBL/GenBank/DDBJ whole genome shotgun (WGS) entry which is preliminary data.</text>
</comment>
<feature type="domain" description="AAA+ ATPase" evidence="2">
    <location>
        <begin position="278"/>
        <end position="421"/>
    </location>
</feature>
<dbReference type="RefSeq" id="XP_028878676.1">
    <property type="nucleotide sequence ID" value="XM_029030077.1"/>
</dbReference>
<dbReference type="Pfam" id="PF00004">
    <property type="entry name" value="AAA"/>
    <property type="match status" value="1"/>
</dbReference>
<evidence type="ECO:0000313" key="4">
    <source>
        <dbReference type="Proteomes" id="UP000192257"/>
    </source>
</evidence>
<dbReference type="FunFam" id="3.40.50.300:FF:003013">
    <property type="entry name" value="ATPase domain protein, putative"/>
    <property type="match status" value="1"/>
</dbReference>
<dbReference type="VEuPathDB" id="TriTrypDB:TM35_000431780"/>
<dbReference type="PANTHER" id="PTHR23077:SF196">
    <property type="entry name" value="ATPASE, PUTATIVE-RELATED"/>
    <property type="match status" value="1"/>
</dbReference>
<dbReference type="InterPro" id="IPR050168">
    <property type="entry name" value="AAA_ATPase_domain"/>
</dbReference>
<evidence type="ECO:0000259" key="2">
    <source>
        <dbReference type="SMART" id="SM00382"/>
    </source>
</evidence>
<dbReference type="Proteomes" id="UP000192257">
    <property type="component" value="Unassembled WGS sequence"/>
</dbReference>
<dbReference type="Gene3D" id="3.40.50.300">
    <property type="entry name" value="P-loop containing nucleotide triphosphate hydrolases"/>
    <property type="match status" value="2"/>
</dbReference>
<dbReference type="STRING" id="67003.A0A1X0NKH8"/>
<dbReference type="InterPro" id="IPR003593">
    <property type="entry name" value="AAA+_ATPase"/>
</dbReference>
<comment type="similarity">
    <text evidence="1">Belongs to the AAA ATPase family.</text>
</comment>
<dbReference type="InterPro" id="IPR027417">
    <property type="entry name" value="P-loop_NTPase"/>
</dbReference>
<proteinExistence type="inferred from homology"/>
<dbReference type="PROSITE" id="PS00674">
    <property type="entry name" value="AAA"/>
    <property type="match status" value="1"/>
</dbReference>
<evidence type="ECO:0000256" key="1">
    <source>
        <dbReference type="RuleBase" id="RU003651"/>
    </source>
</evidence>
<dbReference type="PANTHER" id="PTHR23077">
    <property type="entry name" value="AAA-FAMILY ATPASE"/>
    <property type="match status" value="1"/>
</dbReference>
<dbReference type="GeneID" id="39989857"/>
<dbReference type="SMART" id="SM00382">
    <property type="entry name" value="AAA"/>
    <property type="match status" value="2"/>
</dbReference>
<reference evidence="3 4" key="1">
    <citation type="submission" date="2017-03" db="EMBL/GenBank/DDBJ databases">
        <title>An alternative strategy for trypanosome survival in the mammalian bloodstream revealed through genome and transcriptome analysis of the ubiquitous bovine parasite Trypanosoma (Megatrypanum) theileri.</title>
        <authorList>
            <person name="Kelly S."/>
            <person name="Ivens A."/>
            <person name="Mott A."/>
            <person name="O'Neill E."/>
            <person name="Emms D."/>
            <person name="Macleod O."/>
            <person name="Voorheis P."/>
            <person name="Matthews J."/>
            <person name="Matthews K."/>
            <person name="Carrington M."/>
        </authorList>
    </citation>
    <scope>NUCLEOTIDE SEQUENCE [LARGE SCALE GENOMIC DNA]</scope>
    <source>
        <strain evidence="3">Edinburgh</strain>
    </source>
</reference>
<organism evidence="3 4">
    <name type="scientific">Trypanosoma theileri</name>
    <dbReference type="NCBI Taxonomy" id="67003"/>
    <lineage>
        <taxon>Eukaryota</taxon>
        <taxon>Discoba</taxon>
        <taxon>Euglenozoa</taxon>
        <taxon>Kinetoplastea</taxon>
        <taxon>Metakinetoplastina</taxon>
        <taxon>Trypanosomatida</taxon>
        <taxon>Trypanosomatidae</taxon>
        <taxon>Trypanosoma</taxon>
    </lineage>
</organism>
<feature type="domain" description="AAA+ ATPase" evidence="2">
    <location>
        <begin position="11"/>
        <end position="136"/>
    </location>
</feature>
<dbReference type="InterPro" id="IPR003959">
    <property type="entry name" value="ATPase_AAA_core"/>
</dbReference>
<name>A0A1X0NKH8_9TRYP</name>
<evidence type="ECO:0000313" key="3">
    <source>
        <dbReference type="EMBL" id="ORC84610.1"/>
    </source>
</evidence>
<dbReference type="EMBL" id="NBCO01000043">
    <property type="protein sequence ID" value="ORC84610.1"/>
    <property type="molecule type" value="Genomic_DNA"/>
</dbReference>
<dbReference type="GO" id="GO:0005524">
    <property type="term" value="F:ATP binding"/>
    <property type="evidence" value="ECO:0007669"/>
    <property type="project" value="UniProtKB-KW"/>
</dbReference>
<sequence>MRRVLSDSGLSPFFFLLCGPNGSGKSTTMRAVLEGAAAHGMSIIDGMPSIDETNTETTTWCVEKARLFVINYNLLRSHDICENSMNLVYPQGTVVFLDDIHAIDYLLRVHALSHRLELMVRRLLRSPRCLLVTSSTDMYHVPEWLLAIRSPITYQLRELSSGAARRYLRSLPDGDIFMKCASANANEKSTELASGFRTHRAFILSLCHARFTHFASKPTDTAALLNAVGQSSLAHQVLSSSDKLYGLDAVSERIHTFVQLFIGRDDQAGFGRLASLASTTGILLHGPSGCGKTALVMRLAELYSDRFFFVNCATLFSKYLGESEQRLRDVFMQARRRTPSVLVLDDVDIIGTSRGSLSDGGSGSGLDVTKRMLAALLCELDGLLDNTRILVIATTSSPNTLDTALLRQGRFETVLYVPLLSFEAGREMSLDFFTSFDDATNSTADKLSLLVAAYAEGCTAASLKLFLRELLEHQLESAEEGKNENSGMTITIRMPTEDLVCAALMGNTVLKRIKYEFCTL</sequence>
<dbReference type="InterPro" id="IPR003960">
    <property type="entry name" value="ATPase_AAA_CS"/>
</dbReference>